<evidence type="ECO:0000256" key="2">
    <source>
        <dbReference type="ARBA" id="ARBA00022692"/>
    </source>
</evidence>
<evidence type="ECO:0000259" key="6">
    <source>
        <dbReference type="PROSITE" id="PS50928"/>
    </source>
</evidence>
<feature type="transmembrane region" description="Helical" evidence="5">
    <location>
        <begin position="285"/>
        <end position="304"/>
    </location>
</feature>
<dbReference type="GO" id="GO:0055085">
    <property type="term" value="P:transmembrane transport"/>
    <property type="evidence" value="ECO:0007669"/>
    <property type="project" value="InterPro"/>
</dbReference>
<accession>H5SQE5</accession>
<dbReference type="PROSITE" id="PS50928">
    <property type="entry name" value="ABC_TM1"/>
    <property type="match status" value="1"/>
</dbReference>
<keyword evidence="5" id="KW-0813">Transport</keyword>
<dbReference type="InterPro" id="IPR000515">
    <property type="entry name" value="MetI-like"/>
</dbReference>
<reference evidence="7" key="2">
    <citation type="journal article" date="2012" name="PLoS ONE">
        <title>A Deeply Branching Thermophilic Bacterium with an Ancient Acetyl-CoA Pathway Dominates a Subsurface Ecosystem.</title>
        <authorList>
            <person name="Takami H."/>
            <person name="Noguchi H."/>
            <person name="Takaki Y."/>
            <person name="Uchiyama I."/>
            <person name="Toyoda A."/>
            <person name="Nishi S."/>
            <person name="Chee G.-J."/>
            <person name="Arai W."/>
            <person name="Nunoura T."/>
            <person name="Itoh T."/>
            <person name="Hattori M."/>
            <person name="Takai K."/>
        </authorList>
    </citation>
    <scope>NUCLEOTIDE SEQUENCE</scope>
</reference>
<dbReference type="EMBL" id="AP011800">
    <property type="protein sequence ID" value="BAL58381.1"/>
    <property type="molecule type" value="Genomic_DNA"/>
</dbReference>
<keyword evidence="3 5" id="KW-1133">Transmembrane helix</keyword>
<dbReference type="Gene3D" id="1.10.3720.10">
    <property type="entry name" value="MetI-like"/>
    <property type="match status" value="1"/>
</dbReference>
<name>H5SQE5_ACEAU</name>
<organism evidence="7">
    <name type="scientific">Acetithermum autotrophicum</name>
    <dbReference type="NCBI Taxonomy" id="1446466"/>
    <lineage>
        <taxon>Bacteria</taxon>
        <taxon>Candidatus Bipolaricaulota</taxon>
        <taxon>Candidatus Acetithermum</taxon>
    </lineage>
</organism>
<feature type="domain" description="ABC transmembrane type-1" evidence="6">
    <location>
        <begin position="250"/>
        <end position="438"/>
    </location>
</feature>
<keyword evidence="2 5" id="KW-0812">Transmembrane</keyword>
<dbReference type="AlphaFoldDB" id="H5SQE5"/>
<evidence type="ECO:0000313" key="7">
    <source>
        <dbReference type="EMBL" id="BAL58381.1"/>
    </source>
</evidence>
<dbReference type="InterPro" id="IPR025966">
    <property type="entry name" value="OppC_N"/>
</dbReference>
<feature type="transmembrane region" description="Helical" evidence="5">
    <location>
        <begin position="310"/>
        <end position="329"/>
    </location>
</feature>
<dbReference type="GO" id="GO:0005886">
    <property type="term" value="C:plasma membrane"/>
    <property type="evidence" value="ECO:0007669"/>
    <property type="project" value="UniProtKB-SubCell"/>
</dbReference>
<feature type="transmembrane region" description="Helical" evidence="5">
    <location>
        <begin position="416"/>
        <end position="441"/>
    </location>
</feature>
<protein>
    <submittedName>
        <fullName evidence="7">Peptide/nickel transport system permease protein</fullName>
    </submittedName>
</protein>
<feature type="transmembrane region" description="Helical" evidence="5">
    <location>
        <begin position="364"/>
        <end position="389"/>
    </location>
</feature>
<proteinExistence type="inferred from homology"/>
<dbReference type="PANTHER" id="PTHR43839">
    <property type="entry name" value="OPPC IN A BINDING PROTEIN-DEPENDENT TRANSPORT SYSTEM"/>
    <property type="match status" value="1"/>
</dbReference>
<comment type="subcellular location">
    <subcellularLocation>
        <location evidence="5">Cell membrane</location>
        <topology evidence="5">Multi-pass membrane protein</topology>
    </subcellularLocation>
    <subcellularLocation>
        <location evidence="1">Membrane</location>
        <topology evidence="1">Multi-pass membrane protein</topology>
    </subcellularLocation>
</comment>
<comment type="similarity">
    <text evidence="5">Belongs to the binding-protein-dependent transport system permease family.</text>
</comment>
<dbReference type="InterPro" id="IPR035906">
    <property type="entry name" value="MetI-like_sf"/>
</dbReference>
<feature type="transmembrane region" description="Helical" evidence="5">
    <location>
        <begin position="262"/>
        <end position="278"/>
    </location>
</feature>
<sequence>MNAIRSGLQQIRRYPSALVGLVIIAALILLAIVAVIILPYDEAIRLWRGGEDVWQESPRYAQPAWLNLFSTQKLPETIVISTLPPSPSPLHARVVRGQATKARSDKTVTISLAFEYPYDDFPSELTLFLEAKYAELLPYAMLRWRTPDGREISLGDRKLTASDRYSISQDTRLERRLGNRPPEVGLFAAPSGQAPLKGRYELQITGTLFEENSNIDAKLVVYGKVYGLAGTDHKRRDLLIALLWGAPVALAFGFIVAVGTSLTTLIIAAIGAWYGRWVDALIQRITEVNIILPALPILIIIGTFYSRSIWVMMIAITLLSIFTAGIKVYRAIFLQIKESPYIEAARAYGASNLRIIVRYMAPRIIPILVPGFVTLIPSLVFLEASLGLLGLGDPVLPTWGKILNDAQNNGALYKGYYYWVLSPSVLLMFTALGFSLLGFALDRIFNPRLREL</sequence>
<evidence type="ECO:0000256" key="3">
    <source>
        <dbReference type="ARBA" id="ARBA00022989"/>
    </source>
</evidence>
<dbReference type="SUPFAM" id="SSF161098">
    <property type="entry name" value="MetI-like"/>
    <property type="match status" value="1"/>
</dbReference>
<evidence type="ECO:0000256" key="5">
    <source>
        <dbReference type="RuleBase" id="RU363032"/>
    </source>
</evidence>
<gene>
    <name evidence="7" type="ORF">HGMM_OP1C076</name>
</gene>
<reference evidence="7" key="1">
    <citation type="journal article" date="2005" name="Environ. Microbiol.">
        <title>Genetic and functional properties of uncultivated thermophilic crenarchaeotes from a subsurface gold mine as revealed by analysis of genome fragments.</title>
        <authorList>
            <person name="Nunoura T."/>
            <person name="Hirayama H."/>
            <person name="Takami H."/>
            <person name="Oida H."/>
            <person name="Nishi S."/>
            <person name="Shimamura S."/>
            <person name="Suzuki Y."/>
            <person name="Inagaki F."/>
            <person name="Takai K."/>
            <person name="Nealson K.H."/>
            <person name="Horikoshi K."/>
        </authorList>
    </citation>
    <scope>NUCLEOTIDE SEQUENCE</scope>
</reference>
<dbReference type="CDD" id="cd06261">
    <property type="entry name" value="TM_PBP2"/>
    <property type="match status" value="1"/>
</dbReference>
<dbReference type="Pfam" id="PF00528">
    <property type="entry name" value="BPD_transp_1"/>
    <property type="match status" value="1"/>
</dbReference>
<evidence type="ECO:0000256" key="4">
    <source>
        <dbReference type="ARBA" id="ARBA00023136"/>
    </source>
</evidence>
<dbReference type="Pfam" id="PF12911">
    <property type="entry name" value="OppC_N"/>
    <property type="match status" value="1"/>
</dbReference>
<keyword evidence="4 5" id="KW-0472">Membrane</keyword>
<feature type="transmembrane region" description="Helical" evidence="5">
    <location>
        <begin position="17"/>
        <end position="38"/>
    </location>
</feature>
<evidence type="ECO:0000256" key="1">
    <source>
        <dbReference type="ARBA" id="ARBA00004141"/>
    </source>
</evidence>
<dbReference type="PANTHER" id="PTHR43839:SF1">
    <property type="entry name" value="OPPC IN A BINDING PROTEIN-DEPENDENT TRANSPORT SYSTEM"/>
    <property type="match status" value="1"/>
</dbReference>